<dbReference type="EMBL" id="JBHSJB010000018">
    <property type="protein sequence ID" value="MFC5056138.1"/>
    <property type="molecule type" value="Genomic_DNA"/>
</dbReference>
<reference evidence="9" key="1">
    <citation type="journal article" date="2019" name="Int. J. Syst. Evol. Microbiol.">
        <title>The Global Catalogue of Microorganisms (GCM) 10K type strain sequencing project: providing services to taxonomists for standard genome sequencing and annotation.</title>
        <authorList>
            <consortium name="The Broad Institute Genomics Platform"/>
            <consortium name="The Broad Institute Genome Sequencing Center for Infectious Disease"/>
            <person name="Wu L."/>
            <person name="Ma J."/>
        </authorList>
    </citation>
    <scope>NUCLEOTIDE SEQUENCE [LARGE SCALE GENOMIC DNA]</scope>
    <source>
        <strain evidence="9">KCTC 12848</strain>
    </source>
</reference>
<name>A0ABV9Y0C5_9PSEU</name>
<dbReference type="InterPro" id="IPR015422">
    <property type="entry name" value="PyrdxlP-dep_Trfase_small"/>
</dbReference>
<comment type="similarity">
    <text evidence="2 6">Belongs to the class-I pyridoxal-phosphate-dependent aminotransferase family.</text>
</comment>
<dbReference type="InterPro" id="IPR015421">
    <property type="entry name" value="PyrdxlP-dep_Trfase_major"/>
</dbReference>
<comment type="cofactor">
    <cofactor evidence="1 6">
        <name>pyridoxal 5'-phosphate</name>
        <dbReference type="ChEBI" id="CHEBI:597326"/>
    </cofactor>
</comment>
<protein>
    <recommendedName>
        <fullName evidence="6">Aminotransferase</fullName>
        <ecNumber evidence="6">2.6.1.-</ecNumber>
    </recommendedName>
</protein>
<dbReference type="SUPFAM" id="SSF53383">
    <property type="entry name" value="PLP-dependent transferases"/>
    <property type="match status" value="1"/>
</dbReference>
<evidence type="ECO:0000256" key="4">
    <source>
        <dbReference type="ARBA" id="ARBA00022679"/>
    </source>
</evidence>
<dbReference type="InterPro" id="IPR004839">
    <property type="entry name" value="Aminotransferase_I/II_large"/>
</dbReference>
<dbReference type="PROSITE" id="PS00105">
    <property type="entry name" value="AA_TRANSFER_CLASS_1"/>
    <property type="match status" value="1"/>
</dbReference>
<evidence type="ECO:0000256" key="5">
    <source>
        <dbReference type="ARBA" id="ARBA00022898"/>
    </source>
</evidence>
<evidence type="ECO:0000256" key="1">
    <source>
        <dbReference type="ARBA" id="ARBA00001933"/>
    </source>
</evidence>
<dbReference type="Gene3D" id="3.40.640.10">
    <property type="entry name" value="Type I PLP-dependent aspartate aminotransferase-like (Major domain)"/>
    <property type="match status" value="2"/>
</dbReference>
<evidence type="ECO:0000259" key="7">
    <source>
        <dbReference type="Pfam" id="PF00155"/>
    </source>
</evidence>
<dbReference type="GO" id="GO:0008483">
    <property type="term" value="F:transaminase activity"/>
    <property type="evidence" value="ECO:0007669"/>
    <property type="project" value="UniProtKB-KW"/>
</dbReference>
<dbReference type="InterPro" id="IPR004838">
    <property type="entry name" value="NHTrfase_class1_PyrdxlP-BS"/>
</dbReference>
<feature type="domain" description="Aminotransferase class I/classII large" evidence="7">
    <location>
        <begin position="192"/>
        <end position="337"/>
    </location>
</feature>
<evidence type="ECO:0000256" key="6">
    <source>
        <dbReference type="RuleBase" id="RU000481"/>
    </source>
</evidence>
<keyword evidence="3 6" id="KW-0032">Aminotransferase</keyword>
<evidence type="ECO:0000313" key="8">
    <source>
        <dbReference type="EMBL" id="MFC5056138.1"/>
    </source>
</evidence>
<proteinExistence type="inferred from homology"/>
<gene>
    <name evidence="8" type="ORF">ACFPFM_20570</name>
</gene>
<keyword evidence="4 6" id="KW-0808">Transferase</keyword>
<sequence length="352" mass="36794">MRLNEAAARLPGSGIREIMELALRRPDAIRLEIGDPDFDTPPHVAEAAARAAADGATHYASTVGIPPLRVALAEKVLARNGFAVAPEQVVVTQGATQGIFTALAALANRGDEVLVPDPAWPNYLMMTGLLGLDAVRYPLTADTGFLPDVDRLAELVTPRTRVLLVNSPSNPVGTVADRDRIAALAEFAPERVVSAYSFSKTYAMTGWRIGYLAVPAGIAGVVAKCQETVVACVSTPTRHAALAALTGPQDRVAEMRAAYRSRRDLVVALAEEGGLELPTPTGAFYGWVDIGRSHPGAAHEFAVDLLARHGVAVAPGTAFGPAGEGYVRLSPAAAGEDLAEGVRRLALAVTGA</sequence>
<evidence type="ECO:0000256" key="3">
    <source>
        <dbReference type="ARBA" id="ARBA00022576"/>
    </source>
</evidence>
<dbReference type="InterPro" id="IPR015424">
    <property type="entry name" value="PyrdxlP-dep_Trfase"/>
</dbReference>
<feature type="domain" description="Aminotransferase class I/classII large" evidence="7">
    <location>
        <begin position="27"/>
        <end position="191"/>
    </location>
</feature>
<dbReference type="InterPro" id="IPR050596">
    <property type="entry name" value="AspAT/PAT-like"/>
</dbReference>
<accession>A0ABV9Y0C5</accession>
<keyword evidence="5" id="KW-0663">Pyridoxal phosphate</keyword>
<comment type="caution">
    <text evidence="8">The sequence shown here is derived from an EMBL/GenBank/DDBJ whole genome shotgun (WGS) entry which is preliminary data.</text>
</comment>
<keyword evidence="9" id="KW-1185">Reference proteome</keyword>
<dbReference type="Pfam" id="PF00155">
    <property type="entry name" value="Aminotran_1_2"/>
    <property type="match status" value="2"/>
</dbReference>
<dbReference type="Proteomes" id="UP001595833">
    <property type="component" value="Unassembled WGS sequence"/>
</dbReference>
<organism evidence="8 9">
    <name type="scientific">Saccharothrix xinjiangensis</name>
    <dbReference type="NCBI Taxonomy" id="204798"/>
    <lineage>
        <taxon>Bacteria</taxon>
        <taxon>Bacillati</taxon>
        <taxon>Actinomycetota</taxon>
        <taxon>Actinomycetes</taxon>
        <taxon>Pseudonocardiales</taxon>
        <taxon>Pseudonocardiaceae</taxon>
        <taxon>Saccharothrix</taxon>
    </lineage>
</organism>
<dbReference type="RefSeq" id="WP_344039564.1">
    <property type="nucleotide sequence ID" value="NZ_BAAAKE010000017.1"/>
</dbReference>
<evidence type="ECO:0000313" key="9">
    <source>
        <dbReference type="Proteomes" id="UP001595833"/>
    </source>
</evidence>
<dbReference type="CDD" id="cd00609">
    <property type="entry name" value="AAT_like"/>
    <property type="match status" value="1"/>
</dbReference>
<dbReference type="EC" id="2.6.1.-" evidence="6"/>
<dbReference type="PANTHER" id="PTHR46383:SF1">
    <property type="entry name" value="ASPARTATE AMINOTRANSFERASE"/>
    <property type="match status" value="1"/>
</dbReference>
<dbReference type="Gene3D" id="3.90.1150.10">
    <property type="entry name" value="Aspartate Aminotransferase, domain 1"/>
    <property type="match status" value="2"/>
</dbReference>
<dbReference type="PANTHER" id="PTHR46383">
    <property type="entry name" value="ASPARTATE AMINOTRANSFERASE"/>
    <property type="match status" value="1"/>
</dbReference>
<evidence type="ECO:0000256" key="2">
    <source>
        <dbReference type="ARBA" id="ARBA00007441"/>
    </source>
</evidence>